<evidence type="ECO:0008006" key="3">
    <source>
        <dbReference type="Google" id="ProtNLM"/>
    </source>
</evidence>
<protein>
    <recommendedName>
        <fullName evidence="3">CHAD domain-containing protein</fullName>
    </recommendedName>
</protein>
<evidence type="ECO:0000313" key="2">
    <source>
        <dbReference type="Proteomes" id="UP001571476"/>
    </source>
</evidence>
<keyword evidence="2" id="KW-1185">Reference proteome</keyword>
<evidence type="ECO:0000313" key="1">
    <source>
        <dbReference type="EMBL" id="MFA3842125.1"/>
    </source>
</evidence>
<gene>
    <name evidence="1" type="ORF">ACEG43_39045</name>
</gene>
<accession>A0ABV4SUK1</accession>
<name>A0ABV4SUK1_9ACTN</name>
<organism evidence="1 2">
    <name type="scientific">Streptomyces aureus</name>
    <dbReference type="NCBI Taxonomy" id="193461"/>
    <lineage>
        <taxon>Bacteria</taxon>
        <taxon>Bacillati</taxon>
        <taxon>Actinomycetota</taxon>
        <taxon>Actinomycetes</taxon>
        <taxon>Kitasatosporales</taxon>
        <taxon>Streptomycetaceae</taxon>
        <taxon>Streptomyces</taxon>
    </lineage>
</organism>
<proteinExistence type="predicted"/>
<sequence length="84" mass="9401">MTHTVHTATASAEQADLDLLAAARRRVKQLVGLLETLPFTERTARIAREYLHEAGPARDAFDRFAQLDAAEQQQQLRAWQKAAS</sequence>
<dbReference type="RefSeq" id="WP_372566173.1">
    <property type="nucleotide sequence ID" value="NZ_JBGOSP010000033.1"/>
</dbReference>
<reference evidence="1 2" key="1">
    <citation type="submission" date="2024-08" db="EMBL/GenBank/DDBJ databases">
        <title>Genome sequence of Streptomyces aureus CACIA-1.46HGO.</title>
        <authorList>
            <person name="Evangelista-Martinez Z."/>
        </authorList>
    </citation>
    <scope>NUCLEOTIDE SEQUENCE [LARGE SCALE GENOMIC DNA]</scope>
    <source>
        <strain evidence="1 2">CACIA-1.46HGO</strain>
    </source>
</reference>
<comment type="caution">
    <text evidence="1">The sequence shown here is derived from an EMBL/GenBank/DDBJ whole genome shotgun (WGS) entry which is preliminary data.</text>
</comment>
<dbReference type="EMBL" id="JBGOSP010000033">
    <property type="protein sequence ID" value="MFA3842125.1"/>
    <property type="molecule type" value="Genomic_DNA"/>
</dbReference>
<dbReference type="Proteomes" id="UP001571476">
    <property type="component" value="Unassembled WGS sequence"/>
</dbReference>